<sequence length="242" mass="28518">MVSLDIVTALMEKCIQLRKVLRDRRLAHNGISSDPPLYEIRDNIVSGNINPKDYWKIVEFEVLDEKMKLREEMRYHRRASLTQVVYFGSLYHEHYDLWSERGERDYNKRRMIELTVEMGETLGWGFYHWAFAEDFFGRIAQFESKRAKMGGEAKSSKRNEEKTLLKCLVKSQLEHHPQRKKGWSNMYDTAEIIGKKIEEIAEEQNFPISKKGDDLQHEVIILIDENKDVASIYKNNSRSRGG</sequence>
<proteinExistence type="predicted"/>
<protein>
    <submittedName>
        <fullName evidence="1">Uncharacterized protein</fullName>
    </submittedName>
</protein>
<keyword evidence="2" id="KW-1185">Reference proteome</keyword>
<gene>
    <name evidence="1" type="ORF">QC821_07495</name>
</gene>
<evidence type="ECO:0000313" key="2">
    <source>
        <dbReference type="Proteomes" id="UP001251374"/>
    </source>
</evidence>
<dbReference type="EMBL" id="JARWAM010000005">
    <property type="protein sequence ID" value="MDR5905110.1"/>
    <property type="molecule type" value="Genomic_DNA"/>
</dbReference>
<evidence type="ECO:0000313" key="1">
    <source>
        <dbReference type="EMBL" id="MDR5905110.1"/>
    </source>
</evidence>
<accession>A0ABU1HCA4</accession>
<name>A0ABU1HCA4_9GAMM</name>
<organism evidence="1 2">
    <name type="scientific">Franzmannia qiaohouensis</name>
    <dbReference type="NCBI Taxonomy" id="1329370"/>
    <lineage>
        <taxon>Bacteria</taxon>
        <taxon>Pseudomonadati</taxon>
        <taxon>Pseudomonadota</taxon>
        <taxon>Gammaproteobacteria</taxon>
        <taxon>Oceanospirillales</taxon>
        <taxon>Halomonadaceae</taxon>
        <taxon>Franzmannia</taxon>
    </lineage>
</organism>
<dbReference type="RefSeq" id="WP_309719134.1">
    <property type="nucleotide sequence ID" value="NZ_JARWAM010000005.1"/>
</dbReference>
<comment type="caution">
    <text evidence="1">The sequence shown here is derived from an EMBL/GenBank/DDBJ whole genome shotgun (WGS) entry which is preliminary data.</text>
</comment>
<dbReference type="Proteomes" id="UP001251374">
    <property type="component" value="Unassembled WGS sequence"/>
</dbReference>
<reference evidence="1 2" key="1">
    <citation type="submission" date="2023-04" db="EMBL/GenBank/DDBJ databases">
        <title>A long-awaited taxogenomic arrangement of the family Halomonadaceae.</title>
        <authorList>
            <person name="De La Haba R."/>
            <person name="Chuvochina M."/>
            <person name="Wittouck S."/>
            <person name="Arahal D.R."/>
            <person name="Sanchez-Porro C."/>
            <person name="Hugenholtz P."/>
            <person name="Ventosa A."/>
        </authorList>
    </citation>
    <scope>NUCLEOTIDE SEQUENCE [LARGE SCALE GENOMIC DNA]</scope>
    <source>
        <strain evidence="1 2">DSM 26770</strain>
    </source>
</reference>